<name>D1B2W1_SULD5</name>
<dbReference type="PANTHER" id="PTHR35894:SF1">
    <property type="entry name" value="PHOSPHORIBULOKINASE _ URIDINE KINASE FAMILY"/>
    <property type="match status" value="1"/>
</dbReference>
<organism evidence="2 3">
    <name type="scientific">Sulfurospirillum deleyianum (strain ATCC 51133 / DSM 6946 / 5175)</name>
    <dbReference type="NCBI Taxonomy" id="525898"/>
    <lineage>
        <taxon>Bacteria</taxon>
        <taxon>Pseudomonadati</taxon>
        <taxon>Campylobacterota</taxon>
        <taxon>Epsilonproteobacteria</taxon>
        <taxon>Campylobacterales</taxon>
        <taxon>Sulfurospirillaceae</taxon>
        <taxon>Sulfurospirillum</taxon>
    </lineage>
</organism>
<protein>
    <recommendedName>
        <fullName evidence="1">ORC1/DEAH AAA+ ATPase domain-containing protein</fullName>
    </recommendedName>
</protein>
<feature type="domain" description="ORC1/DEAH AAA+ ATPase" evidence="1">
    <location>
        <begin position="42"/>
        <end position="154"/>
    </location>
</feature>
<dbReference type="SUPFAM" id="SSF52540">
    <property type="entry name" value="P-loop containing nucleoside triphosphate hydrolases"/>
    <property type="match status" value="1"/>
</dbReference>
<dbReference type="Gene3D" id="3.40.50.300">
    <property type="entry name" value="P-loop containing nucleotide triphosphate hydrolases"/>
    <property type="match status" value="1"/>
</dbReference>
<dbReference type="Proteomes" id="UP000002222">
    <property type="component" value="Chromosome"/>
</dbReference>
<dbReference type="InterPro" id="IPR052026">
    <property type="entry name" value="ExeA_AAA_ATPase_DNA-bind"/>
</dbReference>
<dbReference type="EMBL" id="CP001816">
    <property type="protein sequence ID" value="ACZ12431.1"/>
    <property type="molecule type" value="Genomic_DNA"/>
</dbReference>
<dbReference type="GO" id="GO:0016887">
    <property type="term" value="F:ATP hydrolysis activity"/>
    <property type="evidence" value="ECO:0007669"/>
    <property type="project" value="InterPro"/>
</dbReference>
<evidence type="ECO:0000313" key="2">
    <source>
        <dbReference type="EMBL" id="ACZ12431.1"/>
    </source>
</evidence>
<dbReference type="HOGENOM" id="CLU_089961_1_0_7"/>
<dbReference type="OrthoDB" id="5333475at2"/>
<dbReference type="eggNOG" id="COG3267">
    <property type="taxonomic scope" value="Bacteria"/>
</dbReference>
<dbReference type="PANTHER" id="PTHR35894">
    <property type="entry name" value="GENERAL SECRETION PATHWAY PROTEIN A-RELATED"/>
    <property type="match status" value="1"/>
</dbReference>
<dbReference type="AlphaFoldDB" id="D1B2W1"/>
<gene>
    <name evidence="2" type="ordered locus">Sdel_1413</name>
</gene>
<evidence type="ECO:0000313" key="3">
    <source>
        <dbReference type="Proteomes" id="UP000002222"/>
    </source>
</evidence>
<dbReference type="Pfam" id="PF13401">
    <property type="entry name" value="AAA_22"/>
    <property type="match status" value="1"/>
</dbReference>
<dbReference type="InterPro" id="IPR027417">
    <property type="entry name" value="P-loop_NTPase"/>
</dbReference>
<dbReference type="STRING" id="525898.Sdel_1413"/>
<dbReference type="RefSeq" id="WP_012857182.1">
    <property type="nucleotide sequence ID" value="NC_013512.1"/>
</dbReference>
<reference evidence="3" key="1">
    <citation type="submission" date="2009-11" db="EMBL/GenBank/DDBJ databases">
        <title>The complete genome of Sulfurospirillum deleyianum DSM 6946.</title>
        <authorList>
            <consortium name="US DOE Joint Genome Institute (JGI-PGF)"/>
            <person name="Lucas S."/>
            <person name="Copeland A."/>
            <person name="Lapidus A."/>
            <person name="Glavina del Rio T."/>
            <person name="Dalin E."/>
            <person name="Tice H."/>
            <person name="Bruce D."/>
            <person name="Goodwin L."/>
            <person name="Pitluck S."/>
            <person name="Kyrpides N."/>
            <person name="Mavromatis K."/>
            <person name="Ivanova N."/>
            <person name="Ovchinnikova G."/>
            <person name="Munk A.C."/>
            <person name="Lu M."/>
            <person name="Brettin T."/>
            <person name="Detter J.C."/>
            <person name="Han C."/>
            <person name="Tapia R."/>
            <person name="Larimer F."/>
            <person name="Land M."/>
            <person name="Hauser L."/>
            <person name="Markowitz V."/>
            <person name="Cheng J.F."/>
            <person name="Hugenholtz P."/>
            <person name="Woyke T."/>
            <person name="Wu D."/>
            <person name="Aumann P."/>
            <person name="Schneider S."/>
            <person name="Lang E."/>
            <person name="Spring S."/>
            <person name="Klenk H.P."/>
            <person name="Eisen J.A."/>
        </authorList>
    </citation>
    <scope>NUCLEOTIDE SEQUENCE [LARGE SCALE GENOMIC DNA]</scope>
    <source>
        <strain evidence="3">ATCC 51133 / DSM 6946 / 5175</strain>
    </source>
</reference>
<accession>D1B2W1</accession>
<reference evidence="2 3" key="2">
    <citation type="journal article" date="2010" name="Stand. Genomic Sci.">
        <title>Complete genome sequence of Sulfurospirillum deleyianum type strain (5175).</title>
        <authorList>
            <person name="Sikorski J."/>
            <person name="Lapidus A."/>
            <person name="Copeland A."/>
            <person name="Glavina Del Rio T."/>
            <person name="Nolan M."/>
            <person name="Lucas S."/>
            <person name="Chen F."/>
            <person name="Tice H."/>
            <person name="Cheng J.F."/>
            <person name="Saunders E."/>
            <person name="Bruce D."/>
            <person name="Goodwin L."/>
            <person name="Pitluck S."/>
            <person name="Ovchinnikova G."/>
            <person name="Pati A."/>
            <person name="Ivanova N."/>
            <person name="Mavromatis K."/>
            <person name="Chen A."/>
            <person name="Palaniappan K."/>
            <person name="Chain P."/>
            <person name="Land M."/>
            <person name="Hauser L."/>
            <person name="Chang Y.J."/>
            <person name="Jeffries C.D."/>
            <person name="Brettin T."/>
            <person name="Detter J.C."/>
            <person name="Han C."/>
            <person name="Rohde M."/>
            <person name="Lang E."/>
            <person name="Spring S."/>
            <person name="Goker M."/>
            <person name="Bristow J."/>
            <person name="Eisen J.A."/>
            <person name="Markowitz V."/>
            <person name="Hugenholtz P."/>
            <person name="Kyrpides N.C."/>
            <person name="Klenk H.P."/>
        </authorList>
    </citation>
    <scope>NUCLEOTIDE SEQUENCE [LARGE SCALE GENOMIC DNA]</scope>
    <source>
        <strain evidence="3">ATCC 51133 / DSM 6946 / 5175</strain>
    </source>
</reference>
<dbReference type="KEGG" id="sdl:Sdel_1413"/>
<keyword evidence="3" id="KW-1185">Reference proteome</keyword>
<evidence type="ECO:0000259" key="1">
    <source>
        <dbReference type="Pfam" id="PF13401"/>
    </source>
</evidence>
<dbReference type="CDD" id="cd00009">
    <property type="entry name" value="AAA"/>
    <property type="match status" value="1"/>
</dbReference>
<sequence>MKNFEIAKSVFKDSIDTSFYFDSTSAELVRKTLIETLKEKKHDVLFLLGEPGVGKTHTLLMLHHSPLFVLESVFMDNPCFEWHELFLKLYTLKGLPFDETEAQEVHEVFLYELYAEEKCTIFIDEAQLLSERQYEILARLVRLKSFQCVFALHKEDEKKVLSQPLLKPFVAKSIVYGMLHERELYRYLQAQLMAHSQGEIALMFSIRDAKKIARYAKGNFRTIKKFFYALFKLLDFAQKNDKSKYTTINRCVLTMTALDIGIIRDA</sequence>
<proteinExistence type="predicted"/>
<dbReference type="InterPro" id="IPR049945">
    <property type="entry name" value="AAA_22"/>
</dbReference>